<accession>A0ABQ1XN44</accession>
<evidence type="ECO:0000313" key="2">
    <source>
        <dbReference type="Proteomes" id="UP000596938"/>
    </source>
</evidence>
<dbReference type="RefSeq" id="WP_188810927.1">
    <property type="nucleotide sequence ID" value="NZ_BAAAWV010000001.1"/>
</dbReference>
<dbReference type="InterPro" id="IPR008930">
    <property type="entry name" value="Terpenoid_cyclase/PrenylTrfase"/>
</dbReference>
<dbReference type="SUPFAM" id="SSF48239">
    <property type="entry name" value="Terpenoid cyclases/Protein prenyltransferases"/>
    <property type="match status" value="1"/>
</dbReference>
<dbReference type="EMBL" id="BMKU01000005">
    <property type="protein sequence ID" value="GGG98130.1"/>
    <property type="molecule type" value="Genomic_DNA"/>
</dbReference>
<name>A0ABQ1XN44_9MICC</name>
<evidence type="ECO:0000313" key="1">
    <source>
        <dbReference type="EMBL" id="GGG98130.1"/>
    </source>
</evidence>
<dbReference type="Proteomes" id="UP000596938">
    <property type="component" value="Unassembled WGS sequence"/>
</dbReference>
<keyword evidence="2" id="KW-1185">Reference proteome</keyword>
<sequence length="310" mass="34820">MDVIAWLLESDPALRWQVLRDLTGAPPEAVLAERNLIATRGWGARLLALQGADGQWDGGTYWPVHDDDPHGQPWTATTYTLLLLRDFGLNPASREARRAVSLVRDNSRWEEGNQSFFDGETEPCINGMVVGLGAYFGENVDAVVERLVGEQLPDGGWNCEAERGSVRSSFHTTICVLEGLLEHEHATGGTGASRTARHRGDEYLLERRLHRRKSTGAEVNPEWLQFSYPTRWFYDVLRGLDYFRSAGGAPDERLGEAAEADRARQQPDGSWLLENTHPGKVHFALEDGDGQPSRWNTLRALRALRWYEGR</sequence>
<protein>
    <recommendedName>
        <fullName evidence="3">Squalene cyclase</fullName>
    </recommendedName>
</protein>
<evidence type="ECO:0008006" key="3">
    <source>
        <dbReference type="Google" id="ProtNLM"/>
    </source>
</evidence>
<gene>
    <name evidence="1" type="ORF">GCM10011577_21910</name>
</gene>
<organism evidence="1 2">
    <name type="scientific">Pseudarthrobacter polychromogenes</name>
    <dbReference type="NCBI Taxonomy" id="1676"/>
    <lineage>
        <taxon>Bacteria</taxon>
        <taxon>Bacillati</taxon>
        <taxon>Actinomycetota</taxon>
        <taxon>Actinomycetes</taxon>
        <taxon>Micrococcales</taxon>
        <taxon>Micrococcaceae</taxon>
        <taxon>Pseudarthrobacter</taxon>
    </lineage>
</organism>
<comment type="caution">
    <text evidence="1">The sequence shown here is derived from an EMBL/GenBank/DDBJ whole genome shotgun (WGS) entry which is preliminary data.</text>
</comment>
<dbReference type="Gene3D" id="1.50.10.20">
    <property type="match status" value="1"/>
</dbReference>
<reference evidence="2" key="1">
    <citation type="journal article" date="2019" name="Int. J. Syst. Evol. Microbiol.">
        <title>The Global Catalogue of Microorganisms (GCM) 10K type strain sequencing project: providing services to taxonomists for standard genome sequencing and annotation.</title>
        <authorList>
            <consortium name="The Broad Institute Genomics Platform"/>
            <consortium name="The Broad Institute Genome Sequencing Center for Infectious Disease"/>
            <person name="Wu L."/>
            <person name="Ma J."/>
        </authorList>
    </citation>
    <scope>NUCLEOTIDE SEQUENCE [LARGE SCALE GENOMIC DNA]</scope>
    <source>
        <strain evidence="2">CGMCC 1.1927</strain>
    </source>
</reference>
<proteinExistence type="predicted"/>